<proteinExistence type="predicted"/>
<feature type="chain" id="PRO_5024331561" evidence="1">
    <location>
        <begin position="25"/>
        <end position="409"/>
    </location>
</feature>
<comment type="caution">
    <text evidence="2">The sequence shown here is derived from an EMBL/GenBank/DDBJ whole genome shotgun (WGS) entry which is preliminary data.</text>
</comment>
<sequence length="409" mass="45407">MLKSLKVLSVLGLTFFLTIAVSSANDEVWQSIFNNIPAEKEIKQGVWQKGSLYNASVDYRISGGVDGKLSDTDTINMTVEGRGISPISFIGNKTQLTEWAEENKTTLFKAVFGNAPDLATSGRTSSQSLAQSAFMSSIYMAPNVSSHHSETGVGDSGTVSFIPISNKDIIISGQHDRMEIGSDSATGKSGIMAYEWRFGESLAHSGGITIPYRQLEIDDNMNTEYHHAAFMPFFKKRWYQPSGVVEWMVNATLGVTYLKSSVFTDGGGYLEYGWGTGVRYSHALTPNAIVNAGLMYQGLKKEIPNDFVPEEVRWISDALNDLPWEHNITPSVGAIMNFMDGRLTLKGEIFRVHQVQDDVMDGYENQTVVFGMGTYQATSWFSFSLGYKESFELKDITDKSYLIDFKISW</sequence>
<dbReference type="AlphaFoldDB" id="A0A5Q4VE45"/>
<keyword evidence="3" id="KW-1185">Reference proteome</keyword>
<evidence type="ECO:0000313" key="3">
    <source>
        <dbReference type="Proteomes" id="UP000321899"/>
    </source>
</evidence>
<dbReference type="OrthoDB" id="9823090at2"/>
<dbReference type="EMBL" id="VDMB01000005">
    <property type="protein sequence ID" value="TYT75218.1"/>
    <property type="molecule type" value="Genomic_DNA"/>
</dbReference>
<accession>A0A5Q4VE45</accession>
<gene>
    <name evidence="2" type="ORF">FIM25_05790</name>
</gene>
<feature type="signal peptide" evidence="1">
    <location>
        <begin position="1"/>
        <end position="24"/>
    </location>
</feature>
<organism evidence="2 3">
    <name type="scientific">Desulfobotulus mexicanus</name>
    <dbReference type="NCBI Taxonomy" id="2586642"/>
    <lineage>
        <taxon>Bacteria</taxon>
        <taxon>Pseudomonadati</taxon>
        <taxon>Thermodesulfobacteriota</taxon>
        <taxon>Desulfobacteria</taxon>
        <taxon>Desulfobacterales</taxon>
        <taxon>Desulfobacteraceae</taxon>
        <taxon>Desulfobotulus</taxon>
    </lineage>
</organism>
<evidence type="ECO:0000256" key="1">
    <source>
        <dbReference type="SAM" id="SignalP"/>
    </source>
</evidence>
<dbReference type="Proteomes" id="UP000321899">
    <property type="component" value="Unassembled WGS sequence"/>
</dbReference>
<keyword evidence="1" id="KW-0732">Signal</keyword>
<reference evidence="2 3" key="1">
    <citation type="submission" date="2019-06" db="EMBL/GenBank/DDBJ databases">
        <title>Desulfobotulus mexicanus sp. nov., a novel sulfate-reducing bacterium isolated from the sediment of an alkaline crater lake in Mexico.</title>
        <authorList>
            <person name="Hirschler-Rea A."/>
        </authorList>
    </citation>
    <scope>NUCLEOTIDE SEQUENCE [LARGE SCALE GENOMIC DNA]</scope>
    <source>
        <strain evidence="2 3">PAR22N</strain>
    </source>
</reference>
<evidence type="ECO:0000313" key="2">
    <source>
        <dbReference type="EMBL" id="TYT75218.1"/>
    </source>
</evidence>
<protein>
    <submittedName>
        <fullName evidence="2">Uncharacterized protein</fullName>
    </submittedName>
</protein>
<dbReference type="RefSeq" id="WP_139447235.1">
    <property type="nucleotide sequence ID" value="NZ_VDMB01000005.1"/>
</dbReference>
<name>A0A5Q4VE45_9BACT</name>